<reference evidence="2 3" key="1">
    <citation type="submission" date="2021-03" db="EMBL/GenBank/DDBJ databases">
        <authorList>
            <person name="Grouzdev D.S."/>
        </authorList>
    </citation>
    <scope>NUCLEOTIDE SEQUENCE [LARGE SCALE GENOMIC DNA]</scope>
    <source>
        <strain evidence="2 3">M50-1</strain>
    </source>
</reference>
<protein>
    <submittedName>
        <fullName evidence="2">Uncharacterized protein</fullName>
    </submittedName>
</protein>
<evidence type="ECO:0000313" key="3">
    <source>
        <dbReference type="Proteomes" id="UP001193081"/>
    </source>
</evidence>
<gene>
    <name evidence="2" type="ORF">EYB53_012235</name>
</gene>
<feature type="region of interest" description="Disordered" evidence="1">
    <location>
        <begin position="48"/>
        <end position="77"/>
    </location>
</feature>
<dbReference type="RefSeq" id="WP_205712647.1">
    <property type="nucleotide sequence ID" value="NZ_SIJK02000019.1"/>
</dbReference>
<dbReference type="Proteomes" id="UP001193081">
    <property type="component" value="Unassembled WGS sequence"/>
</dbReference>
<evidence type="ECO:0000313" key="2">
    <source>
        <dbReference type="EMBL" id="MBP1466474.1"/>
    </source>
</evidence>
<sequence length="77" mass="8564">PAAPAMSPRAQRGVFHAPQRRFLTPFGMTWLALAPPLRSLWHPAAPSHVTPLRQQCHPERSEGSSMRHSEASSLRSE</sequence>
<proteinExistence type="predicted"/>
<evidence type="ECO:0000256" key="1">
    <source>
        <dbReference type="SAM" id="MobiDB-lite"/>
    </source>
</evidence>
<feature type="non-terminal residue" evidence="2">
    <location>
        <position position="1"/>
    </location>
</feature>
<dbReference type="EMBL" id="SIJK02000019">
    <property type="protein sequence ID" value="MBP1466474.1"/>
    <property type="molecule type" value="Genomic_DNA"/>
</dbReference>
<name>A0ABS4DAJ5_9CHLR</name>
<feature type="compositionally biased region" description="Basic and acidic residues" evidence="1">
    <location>
        <begin position="56"/>
        <end position="77"/>
    </location>
</feature>
<organism evidence="2 3">
    <name type="scientific">Candidatus Chloroploca mongolica</name>
    <dbReference type="NCBI Taxonomy" id="2528176"/>
    <lineage>
        <taxon>Bacteria</taxon>
        <taxon>Bacillati</taxon>
        <taxon>Chloroflexota</taxon>
        <taxon>Chloroflexia</taxon>
        <taxon>Chloroflexales</taxon>
        <taxon>Chloroflexineae</taxon>
        <taxon>Oscillochloridaceae</taxon>
        <taxon>Candidatus Chloroploca</taxon>
    </lineage>
</organism>
<comment type="caution">
    <text evidence="2">The sequence shown here is derived from an EMBL/GenBank/DDBJ whole genome shotgun (WGS) entry which is preliminary data.</text>
</comment>
<accession>A0ABS4DAJ5</accession>
<keyword evidence="3" id="KW-1185">Reference proteome</keyword>